<evidence type="ECO:0000313" key="2">
    <source>
        <dbReference type="EMBL" id="AXR06436.1"/>
    </source>
</evidence>
<feature type="compositionally biased region" description="Low complexity" evidence="1">
    <location>
        <begin position="194"/>
        <end position="206"/>
    </location>
</feature>
<dbReference type="EMBL" id="CP031769">
    <property type="protein sequence ID" value="AXR06436.1"/>
    <property type="molecule type" value="Genomic_DNA"/>
</dbReference>
<dbReference type="RefSeq" id="WP_117316489.1">
    <property type="nucleotide sequence ID" value="NZ_CP031769.1"/>
</dbReference>
<proteinExistence type="predicted"/>
<keyword evidence="3" id="KW-1185">Reference proteome</keyword>
<dbReference type="Gene3D" id="2.60.40.420">
    <property type="entry name" value="Cupredoxins - blue copper proteins"/>
    <property type="match status" value="1"/>
</dbReference>
<accession>A0A346NLM9</accession>
<dbReference type="AlphaFoldDB" id="A0A346NLM9"/>
<gene>
    <name evidence="2" type="ORF">D0Y50_08700</name>
</gene>
<evidence type="ECO:0000256" key="1">
    <source>
        <dbReference type="SAM" id="MobiDB-lite"/>
    </source>
</evidence>
<dbReference type="InterPro" id="IPR008972">
    <property type="entry name" value="Cupredoxin"/>
</dbReference>
<dbReference type="OrthoDB" id="9772097at2"/>
<sequence length="216" mass="23824">MSTAASVITLQDKHGKPLPNAIISGGYSSQSTPPQSEQTVHPVREMQQKHRQFFPHTLAIAAGEAVSFPNNDNTRHHVYSFSSAKVFNLKLYDNQFVPSVTFDTPGVVTLGCNIHDQMKGFIYVSKGDDFWVSDEQGKVSLPDDVRRFTVWHLALSADHNSKVNFNYTAHAAPLPSILILDTVLVVPAKPGQRFGQRTFGQQPRGGSTKGLRPLVQ</sequence>
<reference evidence="2 3" key="1">
    <citation type="submission" date="2018-08" db="EMBL/GenBank/DDBJ databases">
        <title>Salinimonas sediminis sp. nov., a piezophilic bacterium isolated from a deep-sea sediment sample from the New Britain Trench.</title>
        <authorList>
            <person name="Cao J."/>
        </authorList>
    </citation>
    <scope>NUCLEOTIDE SEQUENCE [LARGE SCALE GENOMIC DNA]</scope>
    <source>
        <strain evidence="2 3">N102</strain>
    </source>
</reference>
<organism evidence="2 3">
    <name type="scientific">Salinimonas sediminis</name>
    <dbReference type="NCBI Taxonomy" id="2303538"/>
    <lineage>
        <taxon>Bacteria</taxon>
        <taxon>Pseudomonadati</taxon>
        <taxon>Pseudomonadota</taxon>
        <taxon>Gammaproteobacteria</taxon>
        <taxon>Alteromonadales</taxon>
        <taxon>Alteromonadaceae</taxon>
        <taxon>Alteromonas/Salinimonas group</taxon>
        <taxon>Salinimonas</taxon>
    </lineage>
</organism>
<protein>
    <submittedName>
        <fullName evidence="2">Methylamine utilization protein</fullName>
    </submittedName>
</protein>
<dbReference type="Proteomes" id="UP000262073">
    <property type="component" value="Chromosome"/>
</dbReference>
<dbReference type="SUPFAM" id="SSF49503">
    <property type="entry name" value="Cupredoxins"/>
    <property type="match status" value="1"/>
</dbReference>
<dbReference type="KEGG" id="salm:D0Y50_08700"/>
<evidence type="ECO:0000313" key="3">
    <source>
        <dbReference type="Proteomes" id="UP000262073"/>
    </source>
</evidence>
<name>A0A346NLM9_9ALTE</name>
<feature type="region of interest" description="Disordered" evidence="1">
    <location>
        <begin position="194"/>
        <end position="216"/>
    </location>
</feature>